<feature type="transmembrane region" description="Helical" evidence="8">
    <location>
        <begin position="274"/>
        <end position="292"/>
    </location>
</feature>
<evidence type="ECO:0000256" key="1">
    <source>
        <dbReference type="ARBA" id="ARBA00004651"/>
    </source>
</evidence>
<feature type="transmembrane region" description="Helical" evidence="8">
    <location>
        <begin position="215"/>
        <end position="237"/>
    </location>
</feature>
<dbReference type="RefSeq" id="WP_237090693.1">
    <property type="nucleotide sequence ID" value="NZ_CP116766.1"/>
</dbReference>
<dbReference type="SUPFAM" id="SSF103481">
    <property type="entry name" value="Multidrug resistance efflux transporter EmrE"/>
    <property type="match status" value="2"/>
</dbReference>
<comment type="subcellular location">
    <subcellularLocation>
        <location evidence="1">Cell membrane</location>
        <topology evidence="1">Multi-pass membrane protein</topology>
    </subcellularLocation>
</comment>
<dbReference type="InterPro" id="IPR037185">
    <property type="entry name" value="EmrE-like"/>
</dbReference>
<evidence type="ECO:0000256" key="4">
    <source>
        <dbReference type="ARBA" id="ARBA00022475"/>
    </source>
</evidence>
<evidence type="ECO:0000256" key="7">
    <source>
        <dbReference type="ARBA" id="ARBA00023136"/>
    </source>
</evidence>
<feature type="transmembrane region" description="Helical" evidence="8">
    <location>
        <begin position="12"/>
        <end position="30"/>
    </location>
</feature>
<dbReference type="InterPro" id="IPR004626">
    <property type="entry name" value="RarD"/>
</dbReference>
<evidence type="ECO:0000256" key="8">
    <source>
        <dbReference type="SAM" id="Phobius"/>
    </source>
</evidence>
<evidence type="ECO:0000256" key="2">
    <source>
        <dbReference type="ARBA" id="ARBA00007362"/>
    </source>
</evidence>
<reference evidence="10 11" key="1">
    <citation type="submission" date="2023-01" db="EMBL/GenBank/DDBJ databases">
        <authorList>
            <person name="Yang C."/>
        </authorList>
    </citation>
    <scope>NUCLEOTIDE SEQUENCE [LARGE SCALE GENOMIC DNA]</scope>
    <source>
        <strain evidence="10 11">ZJ106</strain>
    </source>
</reference>
<accession>A0ABY7RIK6</accession>
<feature type="domain" description="EamA" evidence="9">
    <location>
        <begin position="11"/>
        <end position="147"/>
    </location>
</feature>
<comment type="similarity">
    <text evidence="2">Belongs to the EamA transporter family.</text>
</comment>
<keyword evidence="7 8" id="KW-0472">Membrane</keyword>
<keyword evidence="3" id="KW-0813">Transport</keyword>
<dbReference type="InterPro" id="IPR000620">
    <property type="entry name" value="EamA_dom"/>
</dbReference>
<name>A0ABY7RIK6_9NEIS</name>
<keyword evidence="6 8" id="KW-1133">Transmembrane helix</keyword>
<dbReference type="EMBL" id="CP116766">
    <property type="protein sequence ID" value="WCL71293.1"/>
    <property type="molecule type" value="Genomic_DNA"/>
</dbReference>
<keyword evidence="11" id="KW-1185">Reference proteome</keyword>
<gene>
    <name evidence="10" type="primary">rarD</name>
    <name evidence="10" type="ORF">PJU73_08140</name>
</gene>
<feature type="transmembrane region" description="Helical" evidence="8">
    <location>
        <begin position="183"/>
        <end position="203"/>
    </location>
</feature>
<sequence>MDRSADEYRQGVVCALGCYLIWGLFPLYWFPITDSGIGADQILAQRICWSAVFAVLVLLWKQQGGALRRVLGDFKLLTTFIFSSLAITLNWLVYLWAITHNHILDASLGYFISPLVNVVFGRIFFGETLNRYQRFSVLAALTGILWLALPAGHLPWVSLLLAGSFGVYGLLRKLAPVDALTGMTLEALLMLPFALVYLGYAALQGTLVFAQLSGLQMSVLIGSGVVTVVPLLLFAAAAKRISMGDLGMVQYLGPSLQFGLGLTLFGEAFSLQKFTGYAWVWLGVALYIWGAVRDTPKR</sequence>
<proteinExistence type="inferred from homology"/>
<feature type="transmembrane region" description="Helical" evidence="8">
    <location>
        <begin position="72"/>
        <end position="96"/>
    </location>
</feature>
<evidence type="ECO:0000259" key="9">
    <source>
        <dbReference type="Pfam" id="PF00892"/>
    </source>
</evidence>
<evidence type="ECO:0000256" key="3">
    <source>
        <dbReference type="ARBA" id="ARBA00022448"/>
    </source>
</evidence>
<evidence type="ECO:0000313" key="11">
    <source>
        <dbReference type="Proteomes" id="UP001221268"/>
    </source>
</evidence>
<feature type="transmembrane region" description="Helical" evidence="8">
    <location>
        <begin position="42"/>
        <end position="60"/>
    </location>
</feature>
<evidence type="ECO:0000313" key="10">
    <source>
        <dbReference type="EMBL" id="WCL71293.1"/>
    </source>
</evidence>
<protein>
    <submittedName>
        <fullName evidence="10">EamA family transporter RarD</fullName>
    </submittedName>
</protein>
<dbReference type="Proteomes" id="UP001221268">
    <property type="component" value="Chromosome"/>
</dbReference>
<dbReference type="Pfam" id="PF00892">
    <property type="entry name" value="EamA"/>
    <property type="match status" value="1"/>
</dbReference>
<evidence type="ECO:0000256" key="6">
    <source>
        <dbReference type="ARBA" id="ARBA00022989"/>
    </source>
</evidence>
<keyword evidence="4" id="KW-1003">Cell membrane</keyword>
<feature type="transmembrane region" description="Helical" evidence="8">
    <location>
        <begin position="108"/>
        <end position="125"/>
    </location>
</feature>
<dbReference type="NCBIfam" id="TIGR00688">
    <property type="entry name" value="rarD"/>
    <property type="match status" value="1"/>
</dbReference>
<organism evidence="10 11">
    <name type="scientific">Neisseria lisongii</name>
    <dbReference type="NCBI Taxonomy" id="2912188"/>
    <lineage>
        <taxon>Bacteria</taxon>
        <taxon>Pseudomonadati</taxon>
        <taxon>Pseudomonadota</taxon>
        <taxon>Betaproteobacteria</taxon>
        <taxon>Neisseriales</taxon>
        <taxon>Neisseriaceae</taxon>
        <taxon>Neisseria</taxon>
    </lineage>
</organism>
<evidence type="ECO:0000256" key="5">
    <source>
        <dbReference type="ARBA" id="ARBA00022692"/>
    </source>
</evidence>
<keyword evidence="5 8" id="KW-0812">Transmembrane</keyword>
<feature type="transmembrane region" description="Helical" evidence="8">
    <location>
        <begin position="132"/>
        <end position="149"/>
    </location>
</feature>